<proteinExistence type="predicted"/>
<evidence type="ECO:0000313" key="3">
    <source>
        <dbReference type="Proteomes" id="UP000294309"/>
    </source>
</evidence>
<keyword evidence="3" id="KW-1185">Reference proteome</keyword>
<dbReference type="EMBL" id="CP038013">
    <property type="protein sequence ID" value="QBQ07316.1"/>
    <property type="molecule type" value="Genomic_DNA"/>
</dbReference>
<dbReference type="Gene3D" id="3.40.50.1820">
    <property type="entry name" value="alpha/beta hydrolase"/>
    <property type="match status" value="1"/>
</dbReference>
<evidence type="ECO:0000259" key="1">
    <source>
        <dbReference type="Pfam" id="PF12146"/>
    </source>
</evidence>
<protein>
    <submittedName>
        <fullName evidence="2">Alpha/beta fold hydrolase</fullName>
    </submittedName>
</protein>
<dbReference type="SUPFAM" id="SSF53474">
    <property type="entry name" value="alpha/beta-Hydrolases"/>
    <property type="match status" value="1"/>
</dbReference>
<gene>
    <name evidence="2" type="ORF">SGLAD_v1c01170</name>
</gene>
<dbReference type="Proteomes" id="UP000294309">
    <property type="component" value="Chromosome"/>
</dbReference>
<dbReference type="PANTHER" id="PTHR43358">
    <property type="entry name" value="ALPHA/BETA-HYDROLASE"/>
    <property type="match status" value="1"/>
</dbReference>
<dbReference type="RefSeq" id="WP_134297118.1">
    <property type="nucleotide sequence ID" value="NZ_CP038013.1"/>
</dbReference>
<accession>A0A4P7AHZ7</accession>
<dbReference type="Pfam" id="PF12146">
    <property type="entry name" value="Hydrolase_4"/>
    <property type="match status" value="1"/>
</dbReference>
<keyword evidence="2" id="KW-0378">Hydrolase</keyword>
<name>A0A4P7AHZ7_9MOLU</name>
<organism evidence="2 3">
    <name type="scientific">Spiroplasma gladiatoris</name>
    <dbReference type="NCBI Taxonomy" id="2143"/>
    <lineage>
        <taxon>Bacteria</taxon>
        <taxon>Bacillati</taxon>
        <taxon>Mycoplasmatota</taxon>
        <taxon>Mollicutes</taxon>
        <taxon>Entomoplasmatales</taxon>
        <taxon>Spiroplasmataceae</taxon>
        <taxon>Spiroplasma</taxon>
    </lineage>
</organism>
<dbReference type="KEGG" id="sgq:SGLAD_v1c01170"/>
<dbReference type="InterPro" id="IPR029058">
    <property type="entry name" value="AB_hydrolase_fold"/>
</dbReference>
<reference evidence="2 3" key="1">
    <citation type="submission" date="2019-03" db="EMBL/GenBank/DDBJ databases">
        <title>Complete genome sequence of Spiroplasma gladiatoris TG-1 (DSM 22552).</title>
        <authorList>
            <person name="Lin Y.-C."/>
            <person name="Chou L."/>
            <person name="Kuo C.-H."/>
        </authorList>
    </citation>
    <scope>NUCLEOTIDE SEQUENCE [LARGE SCALE GENOMIC DNA]</scope>
    <source>
        <strain evidence="2 3">TG-1</strain>
    </source>
</reference>
<dbReference type="InterPro" id="IPR052920">
    <property type="entry name" value="DNA-binding_regulatory"/>
</dbReference>
<dbReference type="OrthoDB" id="384284at2"/>
<evidence type="ECO:0000313" key="2">
    <source>
        <dbReference type="EMBL" id="QBQ07316.1"/>
    </source>
</evidence>
<dbReference type="GO" id="GO:0016787">
    <property type="term" value="F:hydrolase activity"/>
    <property type="evidence" value="ECO:0007669"/>
    <property type="project" value="UniProtKB-KW"/>
</dbReference>
<dbReference type="PANTHER" id="PTHR43358:SF4">
    <property type="entry name" value="ALPHA_BETA HYDROLASE FOLD-1 DOMAIN-CONTAINING PROTEIN"/>
    <property type="match status" value="1"/>
</dbReference>
<dbReference type="AlphaFoldDB" id="A0A4P7AHZ7"/>
<sequence length="359" mass="42408">MFIRKKKNKSTLINGVRKTFVKIYYAFEKPYSPVPFYLNKYDKAIRPLVKTNNIIKRFYKREELVVDDYENLESITFKSQDGIELAGFVYTPNKESNKWLIACHWFAGHKCWALHHAKIFTKMGYNVLVFDFRGHGNSQENSTTMGLREEYDLLAAIEWLKNNKKIDSLALYGTSMGGYCVNYVSLKYSEELKKLNLKFVISDAAYGSVYRLLIHVRNIYLKIINKKKTKKIVLKIMQKHNELEQDVDFGKASVFELIKKGYKPIFPTLFFHSKDDKVTPPTDTYEYLLERNKYIEDDYLIYSYSMHTQAIRQHFLSYNYKLASFISKMDNNKADFDRVTKEWSLVEFSDQDQDEKNSN</sequence>
<feature type="domain" description="Serine aminopeptidase S33" evidence="1">
    <location>
        <begin position="97"/>
        <end position="209"/>
    </location>
</feature>
<dbReference type="InterPro" id="IPR022742">
    <property type="entry name" value="Hydrolase_4"/>
</dbReference>